<reference evidence="4" key="1">
    <citation type="submission" date="2016-10" db="EMBL/GenBank/DDBJ databases">
        <authorList>
            <person name="Varghese N."/>
            <person name="Submissions S."/>
        </authorList>
    </citation>
    <scope>NUCLEOTIDE SEQUENCE [LARGE SCALE GENOMIC DNA]</scope>
    <source>
        <strain evidence="4">Nm69</strain>
    </source>
</reference>
<evidence type="ECO:0008006" key="5">
    <source>
        <dbReference type="Google" id="ProtNLM"/>
    </source>
</evidence>
<dbReference type="EMBL" id="FOSP01000066">
    <property type="protein sequence ID" value="SFL35174.1"/>
    <property type="molecule type" value="Genomic_DNA"/>
</dbReference>
<gene>
    <name evidence="3" type="ORF">SAMN05216302_10666</name>
</gene>
<dbReference type="AlphaFoldDB" id="A0A1I4GYV1"/>
<evidence type="ECO:0000256" key="1">
    <source>
        <dbReference type="SAM" id="MobiDB-lite"/>
    </source>
</evidence>
<dbReference type="Proteomes" id="UP000199533">
    <property type="component" value="Unassembled WGS sequence"/>
</dbReference>
<dbReference type="STRING" id="52441.SAMN05216302_10666"/>
<name>A0A1I4GYV1_9PROT</name>
<feature type="transmembrane region" description="Helical" evidence="2">
    <location>
        <begin position="12"/>
        <end position="31"/>
    </location>
</feature>
<organism evidence="3 4">
    <name type="scientific">Nitrosomonas aestuarii</name>
    <dbReference type="NCBI Taxonomy" id="52441"/>
    <lineage>
        <taxon>Bacteria</taxon>
        <taxon>Pseudomonadati</taxon>
        <taxon>Pseudomonadota</taxon>
        <taxon>Betaproteobacteria</taxon>
        <taxon>Nitrosomonadales</taxon>
        <taxon>Nitrosomonadaceae</taxon>
        <taxon>Nitrosomonas</taxon>
    </lineage>
</organism>
<keyword evidence="4" id="KW-1185">Reference proteome</keyword>
<feature type="transmembrane region" description="Helical" evidence="2">
    <location>
        <begin position="37"/>
        <end position="56"/>
    </location>
</feature>
<keyword evidence="2" id="KW-0472">Membrane</keyword>
<evidence type="ECO:0000313" key="3">
    <source>
        <dbReference type="EMBL" id="SFL35174.1"/>
    </source>
</evidence>
<dbReference type="Pfam" id="PF11666">
    <property type="entry name" value="DUF2933"/>
    <property type="match status" value="1"/>
</dbReference>
<accession>A0A1I4GYV1</accession>
<evidence type="ECO:0000256" key="2">
    <source>
        <dbReference type="SAM" id="Phobius"/>
    </source>
</evidence>
<feature type="region of interest" description="Disordered" evidence="1">
    <location>
        <begin position="66"/>
        <end position="86"/>
    </location>
</feature>
<proteinExistence type="predicted"/>
<keyword evidence="2" id="KW-0812">Transmembrane</keyword>
<evidence type="ECO:0000313" key="4">
    <source>
        <dbReference type="Proteomes" id="UP000199533"/>
    </source>
</evidence>
<sequence length="86" mass="10105">MKHNSMKDQRKNFWKNPLVLSCLVVVGYWIYTYHWEHALGFLPYTILLLCPLMHIFMHGNHGHGGNGDYENPKNNQDTLKGKQHAR</sequence>
<keyword evidence="2" id="KW-1133">Transmembrane helix</keyword>
<dbReference type="InterPro" id="IPR021682">
    <property type="entry name" value="DUF2933"/>
</dbReference>
<protein>
    <recommendedName>
        <fullName evidence="5">DUF2933 domain-containing protein</fullName>
    </recommendedName>
</protein>